<comment type="caution">
    <text evidence="1">The sequence shown here is derived from an EMBL/GenBank/DDBJ whole genome shotgun (WGS) entry which is preliminary data.</text>
</comment>
<dbReference type="EMBL" id="JAVYJV010000010">
    <property type="protein sequence ID" value="KAK4360786.1"/>
    <property type="molecule type" value="Genomic_DNA"/>
</dbReference>
<organism evidence="1 2">
    <name type="scientific">Anisodus tanguticus</name>
    <dbReference type="NCBI Taxonomy" id="243964"/>
    <lineage>
        <taxon>Eukaryota</taxon>
        <taxon>Viridiplantae</taxon>
        <taxon>Streptophyta</taxon>
        <taxon>Embryophyta</taxon>
        <taxon>Tracheophyta</taxon>
        <taxon>Spermatophyta</taxon>
        <taxon>Magnoliopsida</taxon>
        <taxon>eudicotyledons</taxon>
        <taxon>Gunneridae</taxon>
        <taxon>Pentapetalae</taxon>
        <taxon>asterids</taxon>
        <taxon>lamiids</taxon>
        <taxon>Solanales</taxon>
        <taxon>Solanaceae</taxon>
        <taxon>Solanoideae</taxon>
        <taxon>Hyoscyameae</taxon>
        <taxon>Anisodus</taxon>
    </lineage>
</organism>
<gene>
    <name evidence="1" type="ORF">RND71_019738</name>
</gene>
<reference evidence="1" key="1">
    <citation type="submission" date="2023-12" db="EMBL/GenBank/DDBJ databases">
        <title>Genome assembly of Anisodus tanguticus.</title>
        <authorList>
            <person name="Wang Y.-J."/>
        </authorList>
    </citation>
    <scope>NUCLEOTIDE SEQUENCE</scope>
    <source>
        <strain evidence="1">KB-2021</strain>
        <tissue evidence="1">Leaf</tissue>
    </source>
</reference>
<dbReference type="GO" id="GO:0016872">
    <property type="term" value="F:intramolecular lyase activity"/>
    <property type="evidence" value="ECO:0007669"/>
    <property type="project" value="InterPro"/>
</dbReference>
<dbReference type="SUPFAM" id="SSF54626">
    <property type="entry name" value="Chalcone isomerase"/>
    <property type="match status" value="1"/>
</dbReference>
<proteinExistence type="predicted"/>
<dbReference type="AlphaFoldDB" id="A0AAE1S1D3"/>
<evidence type="ECO:0008006" key="3">
    <source>
        <dbReference type="Google" id="ProtNLM"/>
    </source>
</evidence>
<name>A0AAE1S1D3_9SOLA</name>
<dbReference type="InterPro" id="IPR044228">
    <property type="entry name" value="FAP1"/>
</dbReference>
<dbReference type="PANTHER" id="PTHR47589:SF4">
    <property type="entry name" value="FATTY-ACID-BINDING PROTEIN 1-LIKE"/>
    <property type="match status" value="1"/>
</dbReference>
<sequence length="73" mass="8130">MGEASDDIKLTSGSVIEISRFPGYVLQTKVKGEIVSKVESELLCRAFIYMYLGDDPFDKEAKEKFGASMLSLF</sequence>
<dbReference type="InterPro" id="IPR036298">
    <property type="entry name" value="Chalcone_isomerase_sf"/>
</dbReference>
<dbReference type="Proteomes" id="UP001291623">
    <property type="component" value="Unassembled WGS sequence"/>
</dbReference>
<dbReference type="GO" id="GO:0009570">
    <property type="term" value="C:chloroplast stroma"/>
    <property type="evidence" value="ECO:0007669"/>
    <property type="project" value="TreeGrafter"/>
</dbReference>
<dbReference type="GO" id="GO:0006631">
    <property type="term" value="P:fatty acid metabolic process"/>
    <property type="evidence" value="ECO:0007669"/>
    <property type="project" value="TreeGrafter"/>
</dbReference>
<dbReference type="InterPro" id="IPR016088">
    <property type="entry name" value="Chalcone_isomerase_3-sand"/>
</dbReference>
<evidence type="ECO:0000313" key="1">
    <source>
        <dbReference type="EMBL" id="KAK4360786.1"/>
    </source>
</evidence>
<keyword evidence="2" id="KW-1185">Reference proteome</keyword>
<evidence type="ECO:0000313" key="2">
    <source>
        <dbReference type="Proteomes" id="UP001291623"/>
    </source>
</evidence>
<dbReference type="PANTHER" id="PTHR47589">
    <property type="entry name" value="FATTY-ACID-BINDING PROTEIN 1"/>
    <property type="match status" value="1"/>
</dbReference>
<dbReference type="Gene3D" id="3.50.70.10">
    <property type="match status" value="1"/>
</dbReference>
<protein>
    <recommendedName>
        <fullName evidence="3">Chalcone isomerase</fullName>
    </recommendedName>
</protein>
<dbReference type="GO" id="GO:0005504">
    <property type="term" value="F:fatty acid binding"/>
    <property type="evidence" value="ECO:0007669"/>
    <property type="project" value="TreeGrafter"/>
</dbReference>
<accession>A0AAE1S1D3</accession>